<dbReference type="AlphaFoldDB" id="A0A0H5QJY1"/>
<feature type="non-terminal residue" evidence="1">
    <location>
        <position position="1"/>
    </location>
</feature>
<proteinExistence type="predicted"/>
<sequence length="164" mass="19013">VWKVMMRSFMSRNELDAFVAEDSTDEEQATLPAKALYDELLCSITQNLLSSFTTAGNARDLYRAVLRKFEDQSATHVNTLRTQLQRLRLMEGGDLYSFLDKFTTIAKELRQVDPHVSEVDLIQICITGIKTQRYETELRIVLRDMEDLTIDTFCDQLKQYEKST</sequence>
<protein>
    <recommendedName>
        <fullName evidence="2">Retrotransposon gag domain-containing protein</fullName>
    </recommendedName>
</protein>
<name>A0A0H5QJY1_9EUKA</name>
<dbReference type="EMBL" id="HACM01001841">
    <property type="protein sequence ID" value="CRZ02283.1"/>
    <property type="molecule type" value="Transcribed_RNA"/>
</dbReference>
<evidence type="ECO:0008006" key="2">
    <source>
        <dbReference type="Google" id="ProtNLM"/>
    </source>
</evidence>
<evidence type="ECO:0000313" key="1">
    <source>
        <dbReference type="EMBL" id="CRZ02283.1"/>
    </source>
</evidence>
<reference evidence="1" key="1">
    <citation type="submission" date="2015-04" db="EMBL/GenBank/DDBJ databases">
        <title>The genome sequence of the plant pathogenic Rhizarian Plasmodiophora brassicae reveals insights in its biotrophic life cycle and the origin of chitin synthesis.</title>
        <authorList>
            <person name="Schwelm A."/>
            <person name="Fogelqvist J."/>
            <person name="Knaust A."/>
            <person name="Julke S."/>
            <person name="Lilja T."/>
            <person name="Dhandapani V."/>
            <person name="Bonilla-Rosso G."/>
            <person name="Karlsson M."/>
            <person name="Shevchenko A."/>
            <person name="Choi S.R."/>
            <person name="Kim H.G."/>
            <person name="Park J.Y."/>
            <person name="Lim Y.P."/>
            <person name="Ludwig-Muller J."/>
            <person name="Dixelius C."/>
        </authorList>
    </citation>
    <scope>NUCLEOTIDE SEQUENCE</scope>
    <source>
        <tissue evidence="1">Potato root galls</tissue>
    </source>
</reference>
<accession>A0A0H5QJY1</accession>
<organism evidence="1">
    <name type="scientific">Spongospora subterranea</name>
    <dbReference type="NCBI Taxonomy" id="70186"/>
    <lineage>
        <taxon>Eukaryota</taxon>
        <taxon>Sar</taxon>
        <taxon>Rhizaria</taxon>
        <taxon>Endomyxa</taxon>
        <taxon>Phytomyxea</taxon>
        <taxon>Plasmodiophorida</taxon>
        <taxon>Plasmodiophoridae</taxon>
        <taxon>Spongospora</taxon>
    </lineage>
</organism>
<dbReference type="Pfam" id="PF14223">
    <property type="entry name" value="Retrotran_gag_2"/>
    <property type="match status" value="1"/>
</dbReference>